<feature type="region of interest" description="Disordered" evidence="9">
    <location>
        <begin position="161"/>
        <end position="181"/>
    </location>
</feature>
<dbReference type="InterPro" id="IPR024079">
    <property type="entry name" value="MetalloPept_cat_dom_sf"/>
</dbReference>
<dbReference type="AlphaFoldDB" id="A0A2A9NU78"/>
<dbReference type="GO" id="GO:0008237">
    <property type="term" value="F:metallopeptidase activity"/>
    <property type="evidence" value="ECO:0007669"/>
    <property type="project" value="UniProtKB-KW"/>
</dbReference>
<evidence type="ECO:0000256" key="3">
    <source>
        <dbReference type="ARBA" id="ARBA00022723"/>
    </source>
</evidence>
<dbReference type="PANTHER" id="PTHR47466:SF1">
    <property type="entry name" value="METALLOPROTEASE MEP1 (AFU_ORTHOLOGUE AFUA_1G07730)-RELATED"/>
    <property type="match status" value="1"/>
</dbReference>
<comment type="similarity">
    <text evidence="1">Belongs to the peptidase M43B family.</text>
</comment>
<evidence type="ECO:0000256" key="8">
    <source>
        <dbReference type="ARBA" id="ARBA00023157"/>
    </source>
</evidence>
<keyword evidence="4" id="KW-0732">Signal</keyword>
<keyword evidence="7" id="KW-0482">Metalloprotease</keyword>
<keyword evidence="5" id="KW-0378">Hydrolase</keyword>
<proteinExistence type="inferred from homology"/>
<evidence type="ECO:0000256" key="2">
    <source>
        <dbReference type="ARBA" id="ARBA00022670"/>
    </source>
</evidence>
<keyword evidence="6" id="KW-0862">Zinc</keyword>
<feature type="domain" description="Peptidase M43 pregnancy-associated plasma-A" evidence="10">
    <location>
        <begin position="132"/>
        <end position="225"/>
    </location>
</feature>
<keyword evidence="3" id="KW-0479">Metal-binding</keyword>
<dbReference type="InterPro" id="IPR008754">
    <property type="entry name" value="Peptidase_M43"/>
</dbReference>
<dbReference type="GO" id="GO:0046872">
    <property type="term" value="F:metal ion binding"/>
    <property type="evidence" value="ECO:0007669"/>
    <property type="project" value="UniProtKB-KW"/>
</dbReference>
<name>A0A2A9NU78_9AGAR</name>
<evidence type="ECO:0000313" key="12">
    <source>
        <dbReference type="Proteomes" id="UP000242287"/>
    </source>
</evidence>
<dbReference type="EMBL" id="KZ301990">
    <property type="protein sequence ID" value="PFH51260.1"/>
    <property type="molecule type" value="Genomic_DNA"/>
</dbReference>
<evidence type="ECO:0000256" key="5">
    <source>
        <dbReference type="ARBA" id="ARBA00022801"/>
    </source>
</evidence>
<protein>
    <recommendedName>
        <fullName evidence="10">Peptidase M43 pregnancy-associated plasma-A domain-containing protein</fullName>
    </recommendedName>
</protein>
<accession>A0A2A9NU78</accession>
<keyword evidence="12" id="KW-1185">Reference proteome</keyword>
<gene>
    <name evidence="11" type="ORF">AMATHDRAFT_75100</name>
</gene>
<evidence type="ECO:0000313" key="11">
    <source>
        <dbReference type="EMBL" id="PFH51260.1"/>
    </source>
</evidence>
<dbReference type="CDD" id="cd04275">
    <property type="entry name" value="ZnMc_pappalysin_like"/>
    <property type="match status" value="1"/>
</dbReference>
<keyword evidence="2" id="KW-0645">Protease</keyword>
<reference evidence="11 12" key="1">
    <citation type="submission" date="2014-02" db="EMBL/GenBank/DDBJ databases">
        <title>Transposable element dynamics among asymbiotic and ectomycorrhizal Amanita fungi.</title>
        <authorList>
            <consortium name="DOE Joint Genome Institute"/>
            <person name="Hess J."/>
            <person name="Skrede I."/>
            <person name="Wolfe B."/>
            <person name="LaButti K."/>
            <person name="Ohm R.A."/>
            <person name="Grigoriev I.V."/>
            <person name="Pringle A."/>
        </authorList>
    </citation>
    <scope>NUCLEOTIDE SEQUENCE [LARGE SCALE GENOMIC DNA]</scope>
    <source>
        <strain evidence="11 12">SKay4041</strain>
    </source>
</reference>
<dbReference type="Gene3D" id="3.40.390.10">
    <property type="entry name" value="Collagenase (Catalytic Domain)"/>
    <property type="match status" value="1"/>
</dbReference>
<evidence type="ECO:0000256" key="7">
    <source>
        <dbReference type="ARBA" id="ARBA00023049"/>
    </source>
</evidence>
<keyword evidence="8" id="KW-1015">Disulfide bond</keyword>
<dbReference type="SUPFAM" id="SSF55486">
    <property type="entry name" value="Metalloproteases ('zincins'), catalytic domain"/>
    <property type="match status" value="1"/>
</dbReference>
<evidence type="ECO:0000256" key="9">
    <source>
        <dbReference type="SAM" id="MobiDB-lite"/>
    </source>
</evidence>
<dbReference type="PANTHER" id="PTHR47466">
    <property type="match status" value="1"/>
</dbReference>
<evidence type="ECO:0000256" key="6">
    <source>
        <dbReference type="ARBA" id="ARBA00022833"/>
    </source>
</evidence>
<organism evidence="11 12">
    <name type="scientific">Amanita thiersii Skay4041</name>
    <dbReference type="NCBI Taxonomy" id="703135"/>
    <lineage>
        <taxon>Eukaryota</taxon>
        <taxon>Fungi</taxon>
        <taxon>Dikarya</taxon>
        <taxon>Basidiomycota</taxon>
        <taxon>Agaricomycotina</taxon>
        <taxon>Agaricomycetes</taxon>
        <taxon>Agaricomycetidae</taxon>
        <taxon>Agaricales</taxon>
        <taxon>Pluteineae</taxon>
        <taxon>Amanitaceae</taxon>
        <taxon>Amanita</taxon>
    </lineage>
</organism>
<dbReference type="GO" id="GO:0006508">
    <property type="term" value="P:proteolysis"/>
    <property type="evidence" value="ECO:0007669"/>
    <property type="project" value="UniProtKB-KW"/>
</dbReference>
<evidence type="ECO:0000259" key="10">
    <source>
        <dbReference type="Pfam" id="PF05572"/>
    </source>
</evidence>
<evidence type="ECO:0000256" key="4">
    <source>
        <dbReference type="ARBA" id="ARBA00022729"/>
    </source>
</evidence>
<evidence type="ECO:0000256" key="1">
    <source>
        <dbReference type="ARBA" id="ARBA00008721"/>
    </source>
</evidence>
<sequence length="233" mass="25533">MSFDVHIHVVYGDKSNTIGGYLSDKDIHAQMRVLNEGFASVGVSWNLVNISRVHQLDWFLNIGIDIFGAMKTSLRQGGASTLNIYTVSFYNTARTPHRGMLGYSTIPRDYAIAPALDGVVISYTVFPGGTQKSYHLGHTLTHEAGHWLGLYHTFQGGCSGSEGVSETGGDQVDDTPPQRNSTEGCPIFRDTCRGGGLDAIDNFMDYSPDECRNNFTPGQGTRMLQQAQVYRGK</sequence>
<dbReference type="OrthoDB" id="536211at2759"/>
<dbReference type="Pfam" id="PF05572">
    <property type="entry name" value="Peptidase_M43"/>
    <property type="match status" value="1"/>
</dbReference>
<dbReference type="Proteomes" id="UP000242287">
    <property type="component" value="Unassembled WGS sequence"/>
</dbReference>